<comment type="caution">
    <text evidence="1">The sequence shown here is derived from an EMBL/GenBank/DDBJ whole genome shotgun (WGS) entry which is preliminary data.</text>
</comment>
<dbReference type="Proteomes" id="UP001501468">
    <property type="component" value="Unassembled WGS sequence"/>
</dbReference>
<dbReference type="RefSeq" id="WP_344951440.1">
    <property type="nucleotide sequence ID" value="NZ_BAABDC010000012.1"/>
</dbReference>
<name>A0ABP7EN99_9MICO</name>
<protein>
    <submittedName>
        <fullName evidence="1">Uncharacterized protein</fullName>
    </submittedName>
</protein>
<accession>A0ABP7EN99</accession>
<sequence length="58" mass="6642">MLYESKEEPDLDFDGATGTANCVADAWESWHREVEHAREVQARYADLLRECIDGRTGQ</sequence>
<evidence type="ECO:0000313" key="1">
    <source>
        <dbReference type="EMBL" id="GAA3720813.1"/>
    </source>
</evidence>
<gene>
    <name evidence="1" type="ORF">GCM10022399_41510</name>
</gene>
<dbReference type="EMBL" id="BAABDC010000012">
    <property type="protein sequence ID" value="GAA3720813.1"/>
    <property type="molecule type" value="Genomic_DNA"/>
</dbReference>
<organism evidence="1 2">
    <name type="scientific">Terrabacter ginsenosidimutans</name>
    <dbReference type="NCBI Taxonomy" id="490575"/>
    <lineage>
        <taxon>Bacteria</taxon>
        <taxon>Bacillati</taxon>
        <taxon>Actinomycetota</taxon>
        <taxon>Actinomycetes</taxon>
        <taxon>Micrococcales</taxon>
        <taxon>Intrasporangiaceae</taxon>
        <taxon>Terrabacter</taxon>
    </lineage>
</organism>
<keyword evidence="2" id="KW-1185">Reference proteome</keyword>
<evidence type="ECO:0000313" key="2">
    <source>
        <dbReference type="Proteomes" id="UP001501468"/>
    </source>
</evidence>
<reference evidence="2" key="1">
    <citation type="journal article" date="2019" name="Int. J. Syst. Evol. Microbiol.">
        <title>The Global Catalogue of Microorganisms (GCM) 10K type strain sequencing project: providing services to taxonomists for standard genome sequencing and annotation.</title>
        <authorList>
            <consortium name="The Broad Institute Genomics Platform"/>
            <consortium name="The Broad Institute Genome Sequencing Center for Infectious Disease"/>
            <person name="Wu L."/>
            <person name="Ma J."/>
        </authorList>
    </citation>
    <scope>NUCLEOTIDE SEQUENCE [LARGE SCALE GENOMIC DNA]</scope>
    <source>
        <strain evidence="2">JCM 17125</strain>
    </source>
</reference>
<proteinExistence type="predicted"/>